<reference evidence="1 2" key="1">
    <citation type="submission" date="2024-05" db="EMBL/GenBank/DDBJ databases">
        <title>Roseateles sp. DJS-2-20 16S ribosomal RNA gene Genome sequencing and assembly.</title>
        <authorList>
            <person name="Woo H."/>
        </authorList>
    </citation>
    <scope>NUCLEOTIDE SEQUENCE [LARGE SCALE GENOMIC DNA]</scope>
    <source>
        <strain evidence="1 2">DJS-2-20</strain>
    </source>
</reference>
<protein>
    <submittedName>
        <fullName evidence="1">Aminopeptidase</fullName>
    </submittedName>
</protein>
<name>A0ABV0G1L3_9BURK</name>
<dbReference type="Pfam" id="PF10023">
    <property type="entry name" value="Aminopep"/>
    <property type="match status" value="1"/>
</dbReference>
<dbReference type="Proteomes" id="UP001495147">
    <property type="component" value="Unassembled WGS sequence"/>
</dbReference>
<keyword evidence="1" id="KW-0031">Aminopeptidase</keyword>
<gene>
    <name evidence="1" type="ORF">ABDJ85_08975</name>
</gene>
<proteinExistence type="predicted"/>
<dbReference type="InterPro" id="IPR014553">
    <property type="entry name" value="Aminopept"/>
</dbReference>
<dbReference type="GO" id="GO:0004177">
    <property type="term" value="F:aminopeptidase activity"/>
    <property type="evidence" value="ECO:0007669"/>
    <property type="project" value="UniProtKB-KW"/>
</dbReference>
<keyword evidence="2" id="KW-1185">Reference proteome</keyword>
<evidence type="ECO:0000313" key="2">
    <source>
        <dbReference type="Proteomes" id="UP001495147"/>
    </source>
</evidence>
<organism evidence="1 2">
    <name type="scientific">Roseateles paludis</name>
    <dbReference type="NCBI Taxonomy" id="3145238"/>
    <lineage>
        <taxon>Bacteria</taxon>
        <taxon>Pseudomonadati</taxon>
        <taxon>Pseudomonadota</taxon>
        <taxon>Betaproteobacteria</taxon>
        <taxon>Burkholderiales</taxon>
        <taxon>Sphaerotilaceae</taxon>
        <taxon>Roseateles</taxon>
    </lineage>
</organism>
<keyword evidence="1" id="KW-0645">Protease</keyword>
<sequence>MAAVLTGVLLGSAALVGCANLSHWSQAVSGHLGVLRAARPVDEWLGDPATPPRLAERLRLTQQMRRFATERLALPDNSSYTRYADLGRNAAVWNAVAAPEFGFTLKTWCYPLMGCAGYRGYFHLAAARAEVEALRQAGWDAQVIPVPAYSTLGWSGWLGGDPLLNTFVQREEGELAAQLFHELAHQKVYVADDTGFNEAYASAVELLSARQWLAGKPEALAAFEAGRAQRENFLAQARALRDRLGALYALDLPLAEKRARKQALLRSAQAPSGYERWFAAANNANLALLGAYEDLVPGFVRLFERCGSDWPRFHAAVAALAPLSPTERRARLASDAAP</sequence>
<dbReference type="EMBL" id="JBDPZD010000002">
    <property type="protein sequence ID" value="MEO3691599.1"/>
    <property type="molecule type" value="Genomic_DNA"/>
</dbReference>
<evidence type="ECO:0000313" key="1">
    <source>
        <dbReference type="EMBL" id="MEO3691599.1"/>
    </source>
</evidence>
<accession>A0ABV0G1L3</accession>
<keyword evidence="1" id="KW-0378">Hydrolase</keyword>
<dbReference type="RefSeq" id="WP_347704417.1">
    <property type="nucleotide sequence ID" value="NZ_JBDPZD010000002.1"/>
</dbReference>
<dbReference type="PIRSF" id="PIRSF029285">
    <property type="entry name" value="Aminopept"/>
    <property type="match status" value="1"/>
</dbReference>
<comment type="caution">
    <text evidence="1">The sequence shown here is derived from an EMBL/GenBank/DDBJ whole genome shotgun (WGS) entry which is preliminary data.</text>
</comment>